<protein>
    <recommendedName>
        <fullName evidence="3">Fructose-bisphosphate aldolase</fullName>
    </recommendedName>
</protein>
<dbReference type="PIRSF" id="PIRSF038992">
    <property type="entry name" value="Aldolase_Ia"/>
    <property type="match status" value="1"/>
</dbReference>
<name>A0ABY5JT35_9BACI</name>
<dbReference type="InterPro" id="IPR041720">
    <property type="entry name" value="FbaB-like"/>
</dbReference>
<sequence length="259" mass="28965">MGKSLRLSRIFRRDTGNTLILPVDHGIGGSIEGLENPVKTLKELQTPDIDAILLNDGVARQAEEVFHGKGAPGRMLNSDVFSYEVKNERMEHHLTFSPEIAVRKGYDCMKLVLFWDRPAEERMRSMKLIASVIEEAEKWEIPVLVEPLISKPIEDPKEQAKVLTDANRAAFELGADILKAAHPGDTKTLENWVKYFDIPIILLGGSKSGTTEDLVNMVDDAINVGINGVAIGRNIWQRPPKEAKELLARFAEIIHKPRN</sequence>
<proteinExistence type="predicted"/>
<evidence type="ECO:0000313" key="1">
    <source>
        <dbReference type="EMBL" id="UUI01764.1"/>
    </source>
</evidence>
<accession>A0ABY5JT35</accession>
<dbReference type="Proteomes" id="UP001059773">
    <property type="component" value="Chromosome"/>
</dbReference>
<organism evidence="1 2">
    <name type="scientific">Oceanobacillus jeddahense</name>
    <dbReference type="NCBI Taxonomy" id="1462527"/>
    <lineage>
        <taxon>Bacteria</taxon>
        <taxon>Bacillati</taxon>
        <taxon>Bacillota</taxon>
        <taxon>Bacilli</taxon>
        <taxon>Bacillales</taxon>
        <taxon>Bacillaceae</taxon>
        <taxon>Oceanobacillus</taxon>
    </lineage>
</organism>
<dbReference type="SUPFAM" id="SSF51569">
    <property type="entry name" value="Aldolase"/>
    <property type="match status" value="1"/>
</dbReference>
<dbReference type="InterPro" id="IPR013785">
    <property type="entry name" value="Aldolase_TIM"/>
</dbReference>
<evidence type="ECO:0008006" key="3">
    <source>
        <dbReference type="Google" id="ProtNLM"/>
    </source>
</evidence>
<reference evidence="1" key="1">
    <citation type="submission" date="2022-07" db="EMBL/GenBank/DDBJ databases">
        <title>FELIX.</title>
        <authorList>
            <person name="Wan K.H."/>
            <person name="Park S."/>
            <person name="Lawrence Q."/>
            <person name="Eichenberger J.P."/>
            <person name="Booth B.W."/>
            <person name="Piaggio A.J."/>
            <person name="Chandler J.C."/>
            <person name="Franklin A.B."/>
            <person name="Celniker S.E."/>
        </authorList>
    </citation>
    <scope>NUCLEOTIDE SEQUENCE</scope>
    <source>
        <strain evidence="1">QA-1986 374</strain>
    </source>
</reference>
<dbReference type="RefSeq" id="WP_256707076.1">
    <property type="nucleotide sequence ID" value="NZ_CP101914.1"/>
</dbReference>
<dbReference type="Pfam" id="PF01791">
    <property type="entry name" value="DeoC"/>
    <property type="match status" value="1"/>
</dbReference>
<keyword evidence="2" id="KW-1185">Reference proteome</keyword>
<dbReference type="EMBL" id="CP101914">
    <property type="protein sequence ID" value="UUI01764.1"/>
    <property type="molecule type" value="Genomic_DNA"/>
</dbReference>
<gene>
    <name evidence="1" type="ORF">NP439_17150</name>
</gene>
<dbReference type="PANTHER" id="PTHR47916:SF1">
    <property type="entry name" value="3-HYDROXY-5-PHOSPHONOOXYPENTANE-2,4-DIONE THIOLASE"/>
    <property type="match status" value="1"/>
</dbReference>
<dbReference type="InterPro" id="IPR002915">
    <property type="entry name" value="DeoC/FbaB/LacD_aldolase"/>
</dbReference>
<evidence type="ECO:0000313" key="2">
    <source>
        <dbReference type="Proteomes" id="UP001059773"/>
    </source>
</evidence>
<dbReference type="Gene3D" id="3.20.20.70">
    <property type="entry name" value="Aldolase class I"/>
    <property type="match status" value="1"/>
</dbReference>
<dbReference type="InterPro" id="IPR050456">
    <property type="entry name" value="DeoC/FbaB_aldolase"/>
</dbReference>
<dbReference type="SMART" id="SM01133">
    <property type="entry name" value="DeoC"/>
    <property type="match status" value="1"/>
</dbReference>
<dbReference type="PANTHER" id="PTHR47916">
    <property type="entry name" value="FRUCTOSE-BISPHOSPHATE ALDOLASE CLASS 1"/>
    <property type="match status" value="1"/>
</dbReference>